<evidence type="ECO:0000313" key="2">
    <source>
        <dbReference type="EMBL" id="GHF03473.1"/>
    </source>
</evidence>
<keyword evidence="1" id="KW-1133">Transmembrane helix</keyword>
<proteinExistence type="predicted"/>
<evidence type="ECO:0000256" key="1">
    <source>
        <dbReference type="SAM" id="Phobius"/>
    </source>
</evidence>
<evidence type="ECO:0008006" key="4">
    <source>
        <dbReference type="Google" id="ProtNLM"/>
    </source>
</evidence>
<sequence length="67" mass="7240">MEMVIGVLGLGMLVGLGTAIVALLNGYSIWMALWFYSSVGTFSALVSIAMLRLIRDHILTDPEEPQG</sequence>
<keyword evidence="1" id="KW-0472">Membrane</keyword>
<reference evidence="3" key="1">
    <citation type="journal article" date="2019" name="Int. J. Syst. Evol. Microbiol.">
        <title>The Global Catalogue of Microorganisms (GCM) 10K type strain sequencing project: providing services to taxonomists for standard genome sequencing and annotation.</title>
        <authorList>
            <consortium name="The Broad Institute Genomics Platform"/>
            <consortium name="The Broad Institute Genome Sequencing Center for Infectious Disease"/>
            <person name="Wu L."/>
            <person name="Ma J."/>
        </authorList>
    </citation>
    <scope>NUCLEOTIDE SEQUENCE [LARGE SCALE GENOMIC DNA]</scope>
    <source>
        <strain evidence="3">KCTC 42443</strain>
    </source>
</reference>
<comment type="caution">
    <text evidence="2">The sequence shown here is derived from an EMBL/GenBank/DDBJ whole genome shotgun (WGS) entry which is preliminary data.</text>
</comment>
<name>A0ABQ3J422_9RHOB</name>
<keyword evidence="1" id="KW-0812">Transmembrane</keyword>
<dbReference type="EMBL" id="BNCH01000006">
    <property type="protein sequence ID" value="GHF03473.1"/>
    <property type="molecule type" value="Genomic_DNA"/>
</dbReference>
<gene>
    <name evidence="2" type="ORF">GCM10016455_25970</name>
</gene>
<dbReference type="Proteomes" id="UP000609802">
    <property type="component" value="Unassembled WGS sequence"/>
</dbReference>
<organism evidence="2 3">
    <name type="scientific">Aliiroseovarius zhejiangensis</name>
    <dbReference type="NCBI Taxonomy" id="1632025"/>
    <lineage>
        <taxon>Bacteria</taxon>
        <taxon>Pseudomonadati</taxon>
        <taxon>Pseudomonadota</taxon>
        <taxon>Alphaproteobacteria</taxon>
        <taxon>Rhodobacterales</taxon>
        <taxon>Paracoccaceae</taxon>
        <taxon>Aliiroseovarius</taxon>
    </lineage>
</organism>
<keyword evidence="3" id="KW-1185">Reference proteome</keyword>
<feature type="transmembrane region" description="Helical" evidence="1">
    <location>
        <begin position="29"/>
        <end position="51"/>
    </location>
</feature>
<evidence type="ECO:0000313" key="3">
    <source>
        <dbReference type="Proteomes" id="UP000609802"/>
    </source>
</evidence>
<accession>A0ABQ3J422</accession>
<protein>
    <recommendedName>
        <fullName evidence="4">Major facilitator superfamily (MFS) profile domain-containing protein</fullName>
    </recommendedName>
</protein>